<evidence type="ECO:0000313" key="1">
    <source>
        <dbReference type="EMBL" id="MBW4362038.1"/>
    </source>
</evidence>
<reference evidence="1 2" key="1">
    <citation type="submission" date="2021-07" db="EMBL/GenBank/DDBJ databases">
        <title>Flavobacterium sp. nov. isolated from sediment on the Taihu Lake.</title>
        <authorList>
            <person name="Qu J.-H."/>
        </authorList>
    </citation>
    <scope>NUCLEOTIDE SEQUENCE [LARGE SCALE GENOMIC DNA]</scope>
    <source>
        <strain evidence="1 2">NAS39</strain>
    </source>
</reference>
<keyword evidence="2" id="KW-1185">Reference proteome</keyword>
<sequence length="71" mass="8119">MIPTGEIAGVENSIFNLQKKIAIAKNPDAQNQQLQYGLVHDYIYVLNQKLECINYAAKVIETFFRKNYGNL</sequence>
<dbReference type="RefSeq" id="WP_219318527.1">
    <property type="nucleotide sequence ID" value="NZ_JAHWYN010000017.1"/>
</dbReference>
<dbReference type="Proteomes" id="UP000812031">
    <property type="component" value="Unassembled WGS sequence"/>
</dbReference>
<name>A0ABS6XZC1_9FLAO</name>
<protein>
    <submittedName>
        <fullName evidence="1">Uncharacterized protein</fullName>
    </submittedName>
</protein>
<organism evidence="1 2">
    <name type="scientific">Flavobacterium taihuense</name>
    <dbReference type="NCBI Taxonomy" id="2857508"/>
    <lineage>
        <taxon>Bacteria</taxon>
        <taxon>Pseudomonadati</taxon>
        <taxon>Bacteroidota</taxon>
        <taxon>Flavobacteriia</taxon>
        <taxon>Flavobacteriales</taxon>
        <taxon>Flavobacteriaceae</taxon>
        <taxon>Flavobacterium</taxon>
    </lineage>
</organism>
<accession>A0ABS6XZC1</accession>
<dbReference type="EMBL" id="JAHWYN010000017">
    <property type="protein sequence ID" value="MBW4362038.1"/>
    <property type="molecule type" value="Genomic_DNA"/>
</dbReference>
<evidence type="ECO:0000313" key="2">
    <source>
        <dbReference type="Proteomes" id="UP000812031"/>
    </source>
</evidence>
<comment type="caution">
    <text evidence="1">The sequence shown here is derived from an EMBL/GenBank/DDBJ whole genome shotgun (WGS) entry which is preliminary data.</text>
</comment>
<proteinExistence type="predicted"/>
<gene>
    <name evidence="1" type="ORF">KZH69_16230</name>
</gene>